<reference evidence="1" key="1">
    <citation type="submission" date="2023-03" db="EMBL/GenBank/DDBJ databases">
        <title>Andean soil-derived lignocellulolytic bacterial consortium as a source of novel taxa and putative plastic-active enzymes.</title>
        <authorList>
            <person name="Diaz-Garcia L."/>
            <person name="Chuvochina M."/>
            <person name="Feuerriegel G."/>
            <person name="Bunk B."/>
            <person name="Sproer C."/>
            <person name="Streit W.R."/>
            <person name="Rodriguez L.M."/>
            <person name="Overmann J."/>
            <person name="Jimenez D.J."/>
        </authorList>
    </citation>
    <scope>NUCLEOTIDE SEQUENCE</scope>
    <source>
        <strain evidence="1">MAG 26</strain>
    </source>
</reference>
<dbReference type="KEGG" id="acob:P0Y56_13135"/>
<evidence type="ECO:0000313" key="1">
    <source>
        <dbReference type="EMBL" id="WEK45964.1"/>
    </source>
</evidence>
<gene>
    <name evidence="1" type="ORF">P0Y56_13135</name>
</gene>
<dbReference type="EMBL" id="CP119316">
    <property type="protein sequence ID" value="WEK45964.1"/>
    <property type="molecule type" value="Genomic_DNA"/>
</dbReference>
<proteinExistence type="predicted"/>
<protein>
    <submittedName>
        <fullName evidence="1">Uncharacterized protein</fullName>
    </submittedName>
</protein>
<organism evidence="1 2">
    <name type="scientific">Candidatus Andeanibacterium colombiense</name>
    <dbReference type="NCBI Taxonomy" id="3121345"/>
    <lineage>
        <taxon>Bacteria</taxon>
        <taxon>Pseudomonadati</taxon>
        <taxon>Pseudomonadota</taxon>
        <taxon>Alphaproteobacteria</taxon>
        <taxon>Sphingomonadales</taxon>
        <taxon>Sphingomonadaceae</taxon>
        <taxon>Candidatus Andeanibacterium</taxon>
    </lineage>
</organism>
<accession>A0AAJ5X8D1</accession>
<dbReference type="AlphaFoldDB" id="A0AAJ5X8D1"/>
<name>A0AAJ5X8D1_9SPHN</name>
<dbReference type="Proteomes" id="UP001218362">
    <property type="component" value="Chromosome"/>
</dbReference>
<evidence type="ECO:0000313" key="2">
    <source>
        <dbReference type="Proteomes" id="UP001218362"/>
    </source>
</evidence>
<sequence>MASAPQLQPLPNTLHSPRVRLHRRRPELTSSTIEKMVLEEVHRSAAQLVGALRVELDPADRDGWIDRQALRDPETEPFADLHARFTVAGFACNRKAAAASLLLRYGWAAGFQIAAWLDRGLVLHLDEFALKFSSSTLVEAVWAKDVRIDEPADEREGRRLLLKSLLEFTEPLVAAQHGWSRFSRHALWSMVVSSWAAQFASIGERLGRRDEAVREAELLFAFNREIGKAAPETYVVHAEKKSRVCQKRSACCLYFKGPAKHFCASCPIIPREERLERNREFTACSTGG</sequence>